<dbReference type="AlphaFoldDB" id="A0A9P5B0N9"/>
<feature type="compositionally biased region" description="Polar residues" evidence="1">
    <location>
        <begin position="44"/>
        <end position="54"/>
    </location>
</feature>
<name>A0A9P5B0N9_9HYPO</name>
<comment type="caution">
    <text evidence="2">The sequence shown here is derived from an EMBL/GenBank/DDBJ whole genome shotgun (WGS) entry which is preliminary data.</text>
</comment>
<evidence type="ECO:0000313" key="2">
    <source>
        <dbReference type="EMBL" id="KAF4493482.1"/>
    </source>
</evidence>
<evidence type="ECO:0000256" key="1">
    <source>
        <dbReference type="SAM" id="MobiDB-lite"/>
    </source>
</evidence>
<feature type="compositionally biased region" description="Basic residues" evidence="1">
    <location>
        <begin position="8"/>
        <end position="17"/>
    </location>
</feature>
<dbReference type="EMBL" id="LUFC02000890">
    <property type="protein sequence ID" value="KAF4493482.1"/>
    <property type="molecule type" value="Genomic_DNA"/>
</dbReference>
<protein>
    <submittedName>
        <fullName evidence="2">Uncharacterized protein</fullName>
    </submittedName>
</protein>
<evidence type="ECO:0000313" key="3">
    <source>
        <dbReference type="Proteomes" id="UP000737391"/>
    </source>
</evidence>
<accession>A0A9P5B0N9</accession>
<sequence length="167" mass="19415">MLNIPRMPHTRAQHQRLQRSVLKTDSTDLISCLRLGEALDSTRRQQSPTSSNPNRDARPLQIDRNGSALESRKDRRDKQRRNRLVLHRISTREGKLQLIKSSSLHADDDRGARCPRPLSQERYGQCRVIRTKTFRKPELSSLSFQPVPKSKWLTDYASDWQERSDTA</sequence>
<reference evidence="2" key="1">
    <citation type="submission" date="2020-01" db="EMBL/GenBank/DDBJ databases">
        <title>Identification and distribution of gene clusters putatively required for synthesis of sphingolipid metabolism inhibitors in phylogenetically diverse species of the filamentous fungus Fusarium.</title>
        <authorList>
            <person name="Kim H.-S."/>
            <person name="Busman M."/>
            <person name="Brown D.W."/>
            <person name="Divon H."/>
            <person name="Uhlig S."/>
            <person name="Proctor R.H."/>
        </authorList>
    </citation>
    <scope>NUCLEOTIDE SEQUENCE</scope>
    <source>
        <strain evidence="2">NRRL 31653</strain>
    </source>
</reference>
<feature type="region of interest" description="Disordered" evidence="1">
    <location>
        <begin position="1"/>
        <end position="20"/>
    </location>
</feature>
<proteinExistence type="predicted"/>
<gene>
    <name evidence="2" type="ORF">FAGAP_10401</name>
</gene>
<dbReference type="Proteomes" id="UP000737391">
    <property type="component" value="Unassembled WGS sequence"/>
</dbReference>
<organism evidence="2 3">
    <name type="scientific">Fusarium agapanthi</name>
    <dbReference type="NCBI Taxonomy" id="1803897"/>
    <lineage>
        <taxon>Eukaryota</taxon>
        <taxon>Fungi</taxon>
        <taxon>Dikarya</taxon>
        <taxon>Ascomycota</taxon>
        <taxon>Pezizomycotina</taxon>
        <taxon>Sordariomycetes</taxon>
        <taxon>Hypocreomycetidae</taxon>
        <taxon>Hypocreales</taxon>
        <taxon>Nectriaceae</taxon>
        <taxon>Fusarium</taxon>
        <taxon>Fusarium fujikuroi species complex</taxon>
    </lineage>
</organism>
<keyword evidence="3" id="KW-1185">Reference proteome</keyword>
<feature type="region of interest" description="Disordered" evidence="1">
    <location>
        <begin position="40"/>
        <end position="87"/>
    </location>
</feature>